<dbReference type="STRING" id="1109443.G4TAU9"/>
<evidence type="ECO:0000256" key="4">
    <source>
        <dbReference type="ARBA" id="ARBA00022840"/>
    </source>
</evidence>
<dbReference type="Gene3D" id="3.30.200.20">
    <property type="entry name" value="Phosphorylase Kinase, domain 1"/>
    <property type="match status" value="1"/>
</dbReference>
<feature type="compositionally biased region" description="Acidic residues" evidence="5">
    <location>
        <begin position="408"/>
        <end position="424"/>
    </location>
</feature>
<dbReference type="AlphaFoldDB" id="G4TAU9"/>
<keyword evidence="3" id="KW-0418">Kinase</keyword>
<dbReference type="HOGENOM" id="CLU_008519_0_0_1"/>
<dbReference type="eggNOG" id="KOG0192">
    <property type="taxonomic scope" value="Eukaryota"/>
</dbReference>
<name>G4TAU9_SERID</name>
<dbReference type="PANTHER" id="PTHR44329:SF288">
    <property type="entry name" value="MITOGEN-ACTIVATED PROTEIN KINASE KINASE KINASE 20"/>
    <property type="match status" value="1"/>
</dbReference>
<dbReference type="GO" id="GO:0005524">
    <property type="term" value="F:ATP binding"/>
    <property type="evidence" value="ECO:0007669"/>
    <property type="project" value="UniProtKB-KW"/>
</dbReference>
<accession>G4TAU9</accession>
<feature type="region of interest" description="Disordered" evidence="5">
    <location>
        <begin position="177"/>
        <end position="463"/>
    </location>
</feature>
<proteinExistence type="predicted"/>
<dbReference type="InParanoid" id="G4TAU9"/>
<keyword evidence="1" id="KW-0808">Transferase</keyword>
<dbReference type="Proteomes" id="UP000007148">
    <property type="component" value="Unassembled WGS sequence"/>
</dbReference>
<dbReference type="InterPro" id="IPR051681">
    <property type="entry name" value="Ser/Thr_Kinases-Pseudokinases"/>
</dbReference>
<feature type="compositionally biased region" description="Polar residues" evidence="5">
    <location>
        <begin position="506"/>
        <end position="518"/>
    </location>
</feature>
<evidence type="ECO:0000313" key="7">
    <source>
        <dbReference type="EMBL" id="CCA68469.1"/>
    </source>
</evidence>
<dbReference type="GO" id="GO:0004674">
    <property type="term" value="F:protein serine/threonine kinase activity"/>
    <property type="evidence" value="ECO:0007669"/>
    <property type="project" value="TreeGrafter"/>
</dbReference>
<protein>
    <recommendedName>
        <fullName evidence="6">Protein kinase domain-containing protein</fullName>
    </recommendedName>
</protein>
<dbReference type="InterPro" id="IPR000719">
    <property type="entry name" value="Prot_kinase_dom"/>
</dbReference>
<feature type="domain" description="Protein kinase" evidence="6">
    <location>
        <begin position="592"/>
        <end position="856"/>
    </location>
</feature>
<organism evidence="7 8">
    <name type="scientific">Serendipita indica (strain DSM 11827)</name>
    <name type="common">Root endophyte fungus</name>
    <name type="synonym">Piriformospora indica</name>
    <dbReference type="NCBI Taxonomy" id="1109443"/>
    <lineage>
        <taxon>Eukaryota</taxon>
        <taxon>Fungi</taxon>
        <taxon>Dikarya</taxon>
        <taxon>Basidiomycota</taxon>
        <taxon>Agaricomycotina</taxon>
        <taxon>Agaricomycetes</taxon>
        <taxon>Sebacinales</taxon>
        <taxon>Serendipitaceae</taxon>
        <taxon>Serendipita</taxon>
    </lineage>
</organism>
<feature type="region of interest" description="Disordered" evidence="5">
    <location>
        <begin position="1"/>
        <end position="123"/>
    </location>
</feature>
<dbReference type="PANTHER" id="PTHR44329">
    <property type="entry name" value="SERINE/THREONINE-PROTEIN KINASE TNNI3K-RELATED"/>
    <property type="match status" value="1"/>
</dbReference>
<feature type="compositionally biased region" description="Basic and acidic residues" evidence="5">
    <location>
        <begin position="291"/>
        <end position="302"/>
    </location>
</feature>
<feature type="compositionally biased region" description="Acidic residues" evidence="5">
    <location>
        <begin position="350"/>
        <end position="359"/>
    </location>
</feature>
<comment type="caution">
    <text evidence="7">The sequence shown here is derived from an EMBL/GenBank/DDBJ whole genome shotgun (WGS) entry which is preliminary data.</text>
</comment>
<feature type="compositionally biased region" description="Polar residues" evidence="5">
    <location>
        <begin position="97"/>
        <end position="106"/>
    </location>
</feature>
<dbReference type="Pfam" id="PF00069">
    <property type="entry name" value="Pkinase"/>
    <property type="match status" value="1"/>
</dbReference>
<dbReference type="OMA" id="MANTHSK"/>
<reference evidence="7 8" key="1">
    <citation type="journal article" date="2011" name="PLoS Pathog.">
        <title>Endophytic Life Strategies Decoded by Genome and Transcriptome Analyses of the Mutualistic Root Symbiont Piriformospora indica.</title>
        <authorList>
            <person name="Zuccaro A."/>
            <person name="Lahrmann U."/>
            <person name="Guldener U."/>
            <person name="Langen G."/>
            <person name="Pfiffi S."/>
            <person name="Biedenkopf D."/>
            <person name="Wong P."/>
            <person name="Samans B."/>
            <person name="Grimm C."/>
            <person name="Basiewicz M."/>
            <person name="Murat C."/>
            <person name="Martin F."/>
            <person name="Kogel K.H."/>
        </authorList>
    </citation>
    <scope>NUCLEOTIDE SEQUENCE [LARGE SCALE GENOMIC DNA]</scope>
    <source>
        <strain evidence="7 8">DSM 11827</strain>
    </source>
</reference>
<gene>
    <name evidence="7" type="ORF">PIIN_02333</name>
</gene>
<evidence type="ECO:0000313" key="8">
    <source>
        <dbReference type="Proteomes" id="UP000007148"/>
    </source>
</evidence>
<keyword evidence="4" id="KW-0067">ATP-binding</keyword>
<dbReference type="InterPro" id="IPR011009">
    <property type="entry name" value="Kinase-like_dom_sf"/>
</dbReference>
<feature type="compositionally biased region" description="Basic and acidic residues" evidence="5">
    <location>
        <begin position="257"/>
        <end position="275"/>
    </location>
</feature>
<evidence type="ECO:0000256" key="2">
    <source>
        <dbReference type="ARBA" id="ARBA00022741"/>
    </source>
</evidence>
<evidence type="ECO:0000256" key="5">
    <source>
        <dbReference type="SAM" id="MobiDB-lite"/>
    </source>
</evidence>
<keyword evidence="2" id="KW-0547">Nucleotide-binding</keyword>
<feature type="region of interest" description="Disordered" evidence="5">
    <location>
        <begin position="502"/>
        <end position="557"/>
    </location>
</feature>
<dbReference type="CDD" id="cd13999">
    <property type="entry name" value="STKc_MAP3K-like"/>
    <property type="match status" value="1"/>
</dbReference>
<dbReference type="PROSITE" id="PS50011">
    <property type="entry name" value="PROTEIN_KINASE_DOM"/>
    <property type="match status" value="1"/>
</dbReference>
<evidence type="ECO:0000256" key="3">
    <source>
        <dbReference type="ARBA" id="ARBA00022777"/>
    </source>
</evidence>
<evidence type="ECO:0000259" key="6">
    <source>
        <dbReference type="PROSITE" id="PS50011"/>
    </source>
</evidence>
<feature type="compositionally biased region" description="Acidic residues" evidence="5">
    <location>
        <begin position="450"/>
        <end position="463"/>
    </location>
</feature>
<dbReference type="OrthoDB" id="4062651at2759"/>
<feature type="compositionally biased region" description="Acidic residues" evidence="5">
    <location>
        <begin position="377"/>
        <end position="393"/>
    </location>
</feature>
<feature type="compositionally biased region" description="Acidic residues" evidence="5">
    <location>
        <begin position="432"/>
        <end position="443"/>
    </location>
</feature>
<sequence length="856" mass="96143">MTLRRAHVAPNPQLTQTYRAQKLIGHSSASKERPALVTIQQNTRRNKPRPGVVPDDEAPANKISAGSKRKRPPGGIENAAAGPSNPRSAKRLKRSASPAQSNSDSDTAAMDTEESSETDEEETLDYYLFDAPLSELKKLRKDELVAFYKEANIARPASEVEQLTRLHLANAIIAARSNRHRRGVSKRAPNGKQPRPGRTLGIGRPPFTPDSDDYRTNRSNQTRTNLRRAATDGDAGSKTGQPIGRSFSLNMLVKPNNGRDRRARIDSHCSSRSDDVPPITPISPPITRKRVQSDPRHVHLEHDDSDVELPRTYEPSPRRLRSHGERSSQDSSRAGRKLPGRSVKPKIGELQEEDSDGFDSEGSAMDAVPASSTVDTDRDEDSENDDEDEEDEDRLSPRKLRNGKVITVEEEEEEEANSDSETEDPNASGDTEYMEEDEEDAESESIGGDNDADEDYDDDVDLSEETIKSLIRYRREELVRLCESRNLDVDGTKPQLAKALLEWRDSQQPSSSASTVRAPSTEHPKKQRHRPPVLERSGRVHVSQPRTPPLSEDHGIESVQGVEIHGTAEEPELEFDLGSLGLEDKEIPYEKLVKKEKIGSGGFKDVYSGLLGNRKVAIAEFRGTLTAMDIKELQLLRDLSHDNIVRFYGVSVPENTKETPVMMISELCANGDLFDYVRNEKAPSFSRVLRLMFDIASGLEYLHKHKPSIIHRDCKSSNILITRNGRAKIADFGLAKVKQSTRSMVRSLVGTVNWQAPELWNAHPKYDHKVDVFSCAMVFWEILQWHLPNKKYPWEGMNEHAIYDAVGAKRQRPSVSGLRKQWSPEIVDLIERMWAQDPRDRPSMSEVVEELDNMRA</sequence>
<dbReference type="EMBL" id="CAFZ01000033">
    <property type="protein sequence ID" value="CCA68469.1"/>
    <property type="molecule type" value="Genomic_DNA"/>
</dbReference>
<feature type="compositionally biased region" description="Acidic residues" evidence="5">
    <location>
        <begin position="111"/>
        <end position="123"/>
    </location>
</feature>
<dbReference type="SUPFAM" id="SSF56112">
    <property type="entry name" value="Protein kinase-like (PK-like)"/>
    <property type="match status" value="1"/>
</dbReference>
<evidence type="ECO:0000256" key="1">
    <source>
        <dbReference type="ARBA" id="ARBA00022679"/>
    </source>
</evidence>
<keyword evidence="8" id="KW-1185">Reference proteome</keyword>
<dbReference type="Gene3D" id="1.10.510.10">
    <property type="entry name" value="Transferase(Phosphotransferase) domain 1"/>
    <property type="match status" value="1"/>
</dbReference>